<feature type="domain" description="MmeI-like target recognition" evidence="7">
    <location>
        <begin position="640"/>
        <end position="842"/>
    </location>
</feature>
<dbReference type="Pfam" id="PF20466">
    <property type="entry name" value="MmeI_TRD"/>
    <property type="match status" value="1"/>
</dbReference>
<evidence type="ECO:0000256" key="4">
    <source>
        <dbReference type="ARBA" id="ARBA00047942"/>
    </source>
</evidence>
<evidence type="ECO:0000256" key="3">
    <source>
        <dbReference type="ARBA" id="ARBA00022679"/>
    </source>
</evidence>
<dbReference type="PANTHER" id="PTHR33841">
    <property type="entry name" value="DNA METHYLTRANSFERASE YEEA-RELATED"/>
    <property type="match status" value="1"/>
</dbReference>
<dbReference type="Pfam" id="PF20467">
    <property type="entry name" value="MmeI_C"/>
    <property type="match status" value="1"/>
</dbReference>
<dbReference type="SUPFAM" id="SSF53335">
    <property type="entry name" value="S-adenosyl-L-methionine-dependent methyltransferases"/>
    <property type="match status" value="1"/>
</dbReference>
<evidence type="ECO:0000259" key="5">
    <source>
        <dbReference type="Pfam" id="PF20464"/>
    </source>
</evidence>
<dbReference type="KEGG" id="ddz:DSYM_18250"/>
<name>A0A809RY55_9PROT</name>
<comment type="catalytic activity">
    <reaction evidence="4">
        <text>a 2'-deoxyadenosine in DNA + S-adenosyl-L-methionine = an N(6)-methyl-2'-deoxyadenosine in DNA + S-adenosyl-L-homocysteine + H(+)</text>
        <dbReference type="Rhea" id="RHEA:15197"/>
        <dbReference type="Rhea" id="RHEA-COMP:12418"/>
        <dbReference type="Rhea" id="RHEA-COMP:12419"/>
        <dbReference type="ChEBI" id="CHEBI:15378"/>
        <dbReference type="ChEBI" id="CHEBI:57856"/>
        <dbReference type="ChEBI" id="CHEBI:59789"/>
        <dbReference type="ChEBI" id="CHEBI:90615"/>
        <dbReference type="ChEBI" id="CHEBI:90616"/>
        <dbReference type="EC" id="2.1.1.72"/>
    </reaction>
</comment>
<dbReference type="PRINTS" id="PR00507">
    <property type="entry name" value="N12N6MTFRASE"/>
</dbReference>
<dbReference type="InterPro" id="IPR046820">
    <property type="entry name" value="MmeI_TRD"/>
</dbReference>
<dbReference type="InterPro" id="IPR046818">
    <property type="entry name" value="MmeI_C"/>
</dbReference>
<evidence type="ECO:0000259" key="6">
    <source>
        <dbReference type="Pfam" id="PF20465"/>
    </source>
</evidence>
<evidence type="ECO:0000259" key="8">
    <source>
        <dbReference type="Pfam" id="PF20467"/>
    </source>
</evidence>
<dbReference type="Proteomes" id="UP000662914">
    <property type="component" value="Chromosome"/>
</dbReference>
<keyword evidence="3 10" id="KW-0808">Transferase</keyword>
<dbReference type="AlphaFoldDB" id="A0A809RY55"/>
<dbReference type="InterPro" id="IPR002052">
    <property type="entry name" value="DNA_methylase_N6_adenine_CS"/>
</dbReference>
<feature type="domain" description="MmeI-like helicase spacer" evidence="6">
    <location>
        <begin position="183"/>
        <end position="262"/>
    </location>
</feature>
<dbReference type="InterPro" id="IPR046817">
    <property type="entry name" value="MmeI_N"/>
</dbReference>
<dbReference type="Pfam" id="PF20465">
    <property type="entry name" value="MmeI_hel"/>
    <property type="match status" value="1"/>
</dbReference>
<evidence type="ECO:0000256" key="1">
    <source>
        <dbReference type="ARBA" id="ARBA00011900"/>
    </source>
</evidence>
<evidence type="ECO:0000259" key="9">
    <source>
        <dbReference type="Pfam" id="PF20473"/>
    </source>
</evidence>
<dbReference type="InterPro" id="IPR046819">
    <property type="entry name" value="MmeI_hel"/>
</dbReference>
<dbReference type="Pfam" id="PF20473">
    <property type="entry name" value="MmeI_Mtase"/>
    <property type="match status" value="1"/>
</dbReference>
<evidence type="ECO:0000256" key="2">
    <source>
        <dbReference type="ARBA" id="ARBA00022603"/>
    </source>
</evidence>
<dbReference type="PANTHER" id="PTHR33841:SF1">
    <property type="entry name" value="DNA METHYLTRANSFERASE A"/>
    <property type="match status" value="1"/>
</dbReference>
<accession>A0A809RY55</accession>
<feature type="domain" description="MmeI-like N-terminal" evidence="5">
    <location>
        <begin position="11"/>
        <end position="177"/>
    </location>
</feature>
<sequence length="936" mass="104790">MPLSPNEIKERAAAFAHKWAGEDSERAEAQSFWNDFFAVFGLERRRVAVFEKQVGLSRAGERLKHGRIDCFWKGTLLVEHKSAGADLDRAFAQAADYFDGLPGRDLPRYILVSDFARFRLYDLEGGKETEFRLKDLYKHVRLFGFIAGYAPVRIEEQDPVNLKAALAMGKLHDALKASGYAGHPLEVLLVRLLFCLFAEDTTLFEPKGAFREYIESATREDGSDLGMHLSAVFEALNTPEDRRQKTLDERLNAFPYVNGRLFEERLPPAAFDAAMRAALLDCCALDWGRISPAIFGALFQSVMDERLRRNLGAHYTSEANILKLIKPLFLDELRAEFAAARRSPKRLFELHKKIAALTFLDPACGCGNFLVIAYRELRLLELDILRAMLDADQPHLDIFALVQVDVDRFCGIEIEEFPAQIAQVALWLTDHQMNMRVSEEFGHYYRRLPLKHAPAIACGNALAMDWNEVVPAGRVDVILGNPPFVGAKYMNEAQRADMARVFAGVPSYGLLDFVTAWYLKAVQYLKGDGAADKVLDGLPGARPAPKDHVKVAFVSTNSITQGEQVAVLWGELLRQGVKIHFAHRTFQWSNDAPGEAAVHCVIVGFALHDAAKKTIFDYPDIKGEPHAAAAANINPYLVDAPDILIGRRSTPLCAVPEMGIGNKPIDGGHFLFTDEEKAAFLAKEPKAAKWLRPWLGAEEFLYGYRRWVLWLGDCPPQELRALPAVLERVEAVQAFRLASKSAPTRKLAETPTRFHVENMPGEVYLVVPEVTSERRNYVPLGFLAPEIICSNKLKVVQGGKLYHFGVLSAQMHMAWMRYVAGRLKSDYQYSSSVVYNNFPWPRDPSEKQVAAVEQSAQAVLDARAQFPDATLADLYDPLAMPPELRRAHAALDRAVDAAYGRKGFASDAERVAFLFDLYRQATSLLPAAPAKRRTKR</sequence>
<dbReference type="EMBL" id="AP021857">
    <property type="protein sequence ID" value="BBO21126.1"/>
    <property type="molecule type" value="Genomic_DNA"/>
</dbReference>
<proteinExistence type="predicted"/>
<feature type="domain" description="MmeI-like C-terminal" evidence="8">
    <location>
        <begin position="846"/>
        <end position="925"/>
    </location>
</feature>
<dbReference type="Gene3D" id="3.40.50.150">
    <property type="entry name" value="Vaccinia Virus protein VP39"/>
    <property type="match status" value="1"/>
</dbReference>
<dbReference type="PROSITE" id="PS00092">
    <property type="entry name" value="N6_MTASE"/>
    <property type="match status" value="1"/>
</dbReference>
<evidence type="ECO:0000313" key="10">
    <source>
        <dbReference type="EMBL" id="BBO21126.1"/>
    </source>
</evidence>
<dbReference type="EC" id="2.1.1.72" evidence="1"/>
<feature type="domain" description="MmeI-like DNA-methyltransferase" evidence="9">
    <location>
        <begin position="339"/>
        <end position="616"/>
    </location>
</feature>
<dbReference type="Pfam" id="PF20464">
    <property type="entry name" value="MmeI_N"/>
    <property type="match status" value="1"/>
</dbReference>
<organism evidence="10 11">
    <name type="scientific">Candidatus Desulfobacillus denitrificans</name>
    <dbReference type="NCBI Taxonomy" id="2608985"/>
    <lineage>
        <taxon>Bacteria</taxon>
        <taxon>Pseudomonadati</taxon>
        <taxon>Pseudomonadota</taxon>
        <taxon>Betaproteobacteria</taxon>
        <taxon>Candidatus Desulfobacillus</taxon>
    </lineage>
</organism>
<reference evidence="10" key="1">
    <citation type="journal article" name="DNA Res.">
        <title>The physiological potential of anammox bacteria as revealed by their core genome structure.</title>
        <authorList>
            <person name="Okubo T."/>
            <person name="Toyoda A."/>
            <person name="Fukuhara K."/>
            <person name="Uchiyama I."/>
            <person name="Harigaya Y."/>
            <person name="Kuroiwa M."/>
            <person name="Suzuki T."/>
            <person name="Murakami Y."/>
            <person name="Suwa Y."/>
            <person name="Takami H."/>
        </authorList>
    </citation>
    <scope>NUCLEOTIDE SEQUENCE</scope>
    <source>
        <strain evidence="10">317325-3</strain>
    </source>
</reference>
<keyword evidence="2 10" id="KW-0489">Methyltransferase</keyword>
<dbReference type="GO" id="GO:0003676">
    <property type="term" value="F:nucleic acid binding"/>
    <property type="evidence" value="ECO:0007669"/>
    <property type="project" value="InterPro"/>
</dbReference>
<dbReference type="InterPro" id="IPR046816">
    <property type="entry name" value="MmeI_Mtase"/>
</dbReference>
<dbReference type="InterPro" id="IPR050953">
    <property type="entry name" value="N4_N6_ade-DNA_methylase"/>
</dbReference>
<evidence type="ECO:0000259" key="7">
    <source>
        <dbReference type="Pfam" id="PF20466"/>
    </source>
</evidence>
<dbReference type="GO" id="GO:0032259">
    <property type="term" value="P:methylation"/>
    <property type="evidence" value="ECO:0007669"/>
    <property type="project" value="UniProtKB-KW"/>
</dbReference>
<protein>
    <recommendedName>
        <fullName evidence="1">site-specific DNA-methyltransferase (adenine-specific)</fullName>
        <ecNumber evidence="1">2.1.1.72</ecNumber>
    </recommendedName>
</protein>
<dbReference type="InterPro" id="IPR029063">
    <property type="entry name" value="SAM-dependent_MTases_sf"/>
</dbReference>
<gene>
    <name evidence="10" type="ORF">DSYM_18250</name>
</gene>
<evidence type="ECO:0000313" key="11">
    <source>
        <dbReference type="Proteomes" id="UP000662914"/>
    </source>
</evidence>
<dbReference type="GO" id="GO:0009007">
    <property type="term" value="F:site-specific DNA-methyltransferase (adenine-specific) activity"/>
    <property type="evidence" value="ECO:0007669"/>
    <property type="project" value="UniProtKB-EC"/>
</dbReference>